<dbReference type="Proteomes" id="UP000677413">
    <property type="component" value="Unassembled WGS sequence"/>
</dbReference>
<evidence type="ECO:0000313" key="2">
    <source>
        <dbReference type="Proteomes" id="UP000677413"/>
    </source>
</evidence>
<name>A0A941B9Y5_9ACTN</name>
<sequence>MHPRDFKDFVSRRAKTQGYSLAPQDGRTRLTKDTSLSESAITAIATGKHRPPAGPWKNLADKLLCQHKDLLRAADILKRASGPKKRSPREVALDLCLSIKNVTLFEVIVAAFLKSEKQ</sequence>
<organism evidence="1 2">
    <name type="scientific">Streptomyces liliiviolaceus</name>
    <dbReference type="NCBI Taxonomy" id="2823109"/>
    <lineage>
        <taxon>Bacteria</taxon>
        <taxon>Bacillati</taxon>
        <taxon>Actinomycetota</taxon>
        <taxon>Actinomycetes</taxon>
        <taxon>Kitasatosporales</taxon>
        <taxon>Streptomycetaceae</taxon>
        <taxon>Streptomyces</taxon>
    </lineage>
</organism>
<keyword evidence="2" id="KW-1185">Reference proteome</keyword>
<comment type="caution">
    <text evidence="1">The sequence shown here is derived from an EMBL/GenBank/DDBJ whole genome shotgun (WGS) entry which is preliminary data.</text>
</comment>
<gene>
    <name evidence="1" type="ORF">J8N05_20530</name>
</gene>
<protein>
    <submittedName>
        <fullName evidence="1">Uncharacterized protein</fullName>
    </submittedName>
</protein>
<dbReference type="EMBL" id="JAGPYQ010000001">
    <property type="protein sequence ID" value="MBQ0850558.1"/>
    <property type="molecule type" value="Genomic_DNA"/>
</dbReference>
<evidence type="ECO:0000313" key="1">
    <source>
        <dbReference type="EMBL" id="MBQ0850558.1"/>
    </source>
</evidence>
<proteinExistence type="predicted"/>
<reference evidence="1 2" key="1">
    <citation type="submission" date="2021-04" db="EMBL/GenBank/DDBJ databases">
        <authorList>
            <person name="Tang X."/>
            <person name="Zhou X."/>
            <person name="Chen X."/>
            <person name="Cernava T."/>
            <person name="Zhang C."/>
        </authorList>
    </citation>
    <scope>NUCLEOTIDE SEQUENCE [LARGE SCALE GENOMIC DNA]</scope>
    <source>
        <strain evidence="1 2">BH-SS-21</strain>
    </source>
</reference>
<dbReference type="RefSeq" id="WP_210884792.1">
    <property type="nucleotide sequence ID" value="NZ_JAGPYQ010000001.1"/>
</dbReference>
<accession>A0A941B9Y5</accession>
<dbReference type="AlphaFoldDB" id="A0A941B9Y5"/>